<dbReference type="Pfam" id="PF25917">
    <property type="entry name" value="BSH_RND"/>
    <property type="match status" value="1"/>
</dbReference>
<dbReference type="InterPro" id="IPR058624">
    <property type="entry name" value="MdtA-like_HH"/>
</dbReference>
<keyword evidence="3" id="KW-0175">Coiled coil</keyword>
<evidence type="ECO:0000256" key="1">
    <source>
        <dbReference type="ARBA" id="ARBA00004196"/>
    </source>
</evidence>
<gene>
    <name evidence="9" type="ORF">SAMN04488115_10197</name>
</gene>
<dbReference type="FunFam" id="2.40.420.20:FF:000001">
    <property type="entry name" value="Efflux RND transporter periplasmic adaptor subunit"/>
    <property type="match status" value="1"/>
</dbReference>
<evidence type="ECO:0000259" key="6">
    <source>
        <dbReference type="Pfam" id="PF25917"/>
    </source>
</evidence>
<evidence type="ECO:0000259" key="8">
    <source>
        <dbReference type="Pfam" id="PF25967"/>
    </source>
</evidence>
<feature type="signal peptide" evidence="4">
    <location>
        <begin position="1"/>
        <end position="30"/>
    </location>
</feature>
<dbReference type="RefSeq" id="WP_103870521.1">
    <property type="nucleotide sequence ID" value="NZ_FNUY01000001.1"/>
</dbReference>
<organism evidence="9 10">
    <name type="scientific">Bosea lathyri</name>
    <dbReference type="NCBI Taxonomy" id="1036778"/>
    <lineage>
        <taxon>Bacteria</taxon>
        <taxon>Pseudomonadati</taxon>
        <taxon>Pseudomonadota</taxon>
        <taxon>Alphaproteobacteria</taxon>
        <taxon>Hyphomicrobiales</taxon>
        <taxon>Boseaceae</taxon>
        <taxon>Bosea</taxon>
    </lineage>
</organism>
<evidence type="ECO:0000313" key="9">
    <source>
        <dbReference type="EMBL" id="SEF44079.1"/>
    </source>
</evidence>
<dbReference type="PANTHER" id="PTHR30158">
    <property type="entry name" value="ACRA/E-RELATED COMPONENT OF DRUG EFFLUX TRANSPORTER"/>
    <property type="match status" value="1"/>
</dbReference>
<evidence type="ECO:0000256" key="4">
    <source>
        <dbReference type="SAM" id="SignalP"/>
    </source>
</evidence>
<proteinExistence type="inferred from homology"/>
<accession>A0A1H5S0F7</accession>
<dbReference type="InterPro" id="IPR006143">
    <property type="entry name" value="RND_pump_MFP"/>
</dbReference>
<feature type="chain" id="PRO_5009283510" evidence="4">
    <location>
        <begin position="31"/>
        <end position="387"/>
    </location>
</feature>
<dbReference type="AlphaFoldDB" id="A0A1H5S0F7"/>
<evidence type="ECO:0000259" key="7">
    <source>
        <dbReference type="Pfam" id="PF25944"/>
    </source>
</evidence>
<dbReference type="Gene3D" id="2.40.420.20">
    <property type="match status" value="1"/>
</dbReference>
<dbReference type="GO" id="GO:0030313">
    <property type="term" value="C:cell envelope"/>
    <property type="evidence" value="ECO:0007669"/>
    <property type="project" value="UniProtKB-SubCell"/>
</dbReference>
<dbReference type="SUPFAM" id="SSF111369">
    <property type="entry name" value="HlyD-like secretion proteins"/>
    <property type="match status" value="1"/>
</dbReference>
<dbReference type="InterPro" id="IPR058625">
    <property type="entry name" value="MdtA-like_BSH"/>
</dbReference>
<dbReference type="GO" id="GO:0046677">
    <property type="term" value="P:response to antibiotic"/>
    <property type="evidence" value="ECO:0007669"/>
    <property type="project" value="TreeGrafter"/>
</dbReference>
<protein>
    <submittedName>
        <fullName evidence="9">Membrane fusion protein, multidrug efflux system</fullName>
    </submittedName>
</protein>
<feature type="domain" description="Multidrug resistance protein MdtA-like barrel-sandwich hybrid" evidence="6">
    <location>
        <begin position="65"/>
        <end position="197"/>
    </location>
</feature>
<dbReference type="Pfam" id="PF25967">
    <property type="entry name" value="RND-MFP_C"/>
    <property type="match status" value="1"/>
</dbReference>
<dbReference type="Gene3D" id="2.40.50.100">
    <property type="match status" value="1"/>
</dbReference>
<keyword evidence="10" id="KW-1185">Reference proteome</keyword>
<sequence>MTAIEPRRRPTLLGIALACQIFGAAGGAQAQAPRAAPPPQVTVVEVKAGKVPLSFEYAARVEASREVQVRAQVGGILLKRDFVEGALVKAGDTLFEIDPKRYEAELVKARAQLQQAQAQLAQASRDAERYTRLAATGSGTDKARDDALSAKELAAAAVSIAEADVNLAELNLGYTKVKAPISGVTSLEQVPEGSLIGITGDAGLLTKITQRDPVYVIFSASENEIAQARTLLEAQGVWDRAGEVLKVQVVFGDGQVYPQTGTIDFASAGLDAETGTLRLRAVVANPKGLLLPGQFVRAVVSGFYLDNTIVVPHVAVSQGAQGQFVYTVDSAGKAELRPIELGRELPSGWIVKSGLKPGDKLITEGIIKVHPGAPVTVSMKPAETAKP</sequence>
<evidence type="ECO:0000259" key="5">
    <source>
        <dbReference type="Pfam" id="PF25876"/>
    </source>
</evidence>
<feature type="coiled-coil region" evidence="3">
    <location>
        <begin position="99"/>
        <end position="133"/>
    </location>
</feature>
<dbReference type="Gene3D" id="2.40.30.170">
    <property type="match status" value="1"/>
</dbReference>
<comment type="subcellular location">
    <subcellularLocation>
        <location evidence="1">Cell envelope</location>
    </subcellularLocation>
</comment>
<dbReference type="EMBL" id="FNUY01000001">
    <property type="protein sequence ID" value="SEF44079.1"/>
    <property type="molecule type" value="Genomic_DNA"/>
</dbReference>
<dbReference type="Gene3D" id="1.10.287.470">
    <property type="entry name" value="Helix hairpin bin"/>
    <property type="match status" value="1"/>
</dbReference>
<dbReference type="InterPro" id="IPR058626">
    <property type="entry name" value="MdtA-like_b-barrel"/>
</dbReference>
<dbReference type="GO" id="GO:0005886">
    <property type="term" value="C:plasma membrane"/>
    <property type="evidence" value="ECO:0007669"/>
    <property type="project" value="TreeGrafter"/>
</dbReference>
<dbReference type="InterPro" id="IPR058627">
    <property type="entry name" value="MdtA-like_C"/>
</dbReference>
<dbReference type="Proteomes" id="UP000236743">
    <property type="component" value="Unassembled WGS sequence"/>
</dbReference>
<name>A0A1H5S0F7_9HYPH</name>
<comment type="similarity">
    <text evidence="2">Belongs to the membrane fusion protein (MFP) (TC 8.A.1) family.</text>
</comment>
<feature type="domain" description="Multidrug resistance protein MdtA-like beta-barrel" evidence="7">
    <location>
        <begin position="213"/>
        <end position="300"/>
    </location>
</feature>
<feature type="domain" description="Multidrug resistance protein MdtA-like C-terminal permuted SH3" evidence="8">
    <location>
        <begin position="307"/>
        <end position="366"/>
    </location>
</feature>
<evidence type="ECO:0000256" key="3">
    <source>
        <dbReference type="SAM" id="Coils"/>
    </source>
</evidence>
<keyword evidence="4" id="KW-0732">Signal</keyword>
<evidence type="ECO:0000313" key="10">
    <source>
        <dbReference type="Proteomes" id="UP000236743"/>
    </source>
</evidence>
<evidence type="ECO:0000256" key="2">
    <source>
        <dbReference type="ARBA" id="ARBA00009477"/>
    </source>
</evidence>
<dbReference type="OrthoDB" id="9816569at2"/>
<dbReference type="GO" id="GO:0022857">
    <property type="term" value="F:transmembrane transporter activity"/>
    <property type="evidence" value="ECO:0007669"/>
    <property type="project" value="InterPro"/>
</dbReference>
<dbReference type="NCBIfam" id="TIGR01730">
    <property type="entry name" value="RND_mfp"/>
    <property type="match status" value="1"/>
</dbReference>
<dbReference type="Pfam" id="PF25944">
    <property type="entry name" value="Beta-barrel_RND"/>
    <property type="match status" value="1"/>
</dbReference>
<reference evidence="9 10" key="1">
    <citation type="submission" date="2016-10" db="EMBL/GenBank/DDBJ databases">
        <authorList>
            <person name="de Groot N.N."/>
        </authorList>
    </citation>
    <scope>NUCLEOTIDE SEQUENCE [LARGE SCALE GENOMIC DNA]</scope>
    <source>
        <strain evidence="9 10">DSM 26656</strain>
    </source>
</reference>
<dbReference type="Pfam" id="PF25876">
    <property type="entry name" value="HH_MFP_RND"/>
    <property type="match status" value="1"/>
</dbReference>
<feature type="domain" description="Multidrug resistance protein MdtA-like alpha-helical hairpin" evidence="5">
    <location>
        <begin position="106"/>
        <end position="175"/>
    </location>
</feature>